<name>A0A3N4HU96_ASCIM</name>
<keyword evidence="2" id="KW-1185">Reference proteome</keyword>
<evidence type="ECO:0000313" key="2">
    <source>
        <dbReference type="Proteomes" id="UP000275078"/>
    </source>
</evidence>
<dbReference type="AlphaFoldDB" id="A0A3N4HU96"/>
<dbReference type="EMBL" id="ML119761">
    <property type="protein sequence ID" value="RPA75561.1"/>
    <property type="molecule type" value="Genomic_DNA"/>
</dbReference>
<organism evidence="1 2">
    <name type="scientific">Ascobolus immersus RN42</name>
    <dbReference type="NCBI Taxonomy" id="1160509"/>
    <lineage>
        <taxon>Eukaryota</taxon>
        <taxon>Fungi</taxon>
        <taxon>Dikarya</taxon>
        <taxon>Ascomycota</taxon>
        <taxon>Pezizomycotina</taxon>
        <taxon>Pezizomycetes</taxon>
        <taxon>Pezizales</taxon>
        <taxon>Ascobolaceae</taxon>
        <taxon>Ascobolus</taxon>
    </lineage>
</organism>
<sequence length="219" mass="25269">MSRLQKPGPRPRLPRDLLLPKTSYIPEARFYRPVDANTASWTKEHIEALWHLKNITKVSLPTAPNNRRNPFEAPVFRIETSAGKLYEFTIVSTRDLAPGAHLLREIFSDGSRGEWEEGPFLQEYLAAIEKERNESLWAQPRKPLTRERKAAISGLRELDWMDLDGLDVYHASAFWLSLGEPDYATEAQKERILRKWRDHAKICEFNAGTRVCEKKDGAL</sequence>
<protein>
    <submittedName>
        <fullName evidence="1">Uncharacterized protein</fullName>
    </submittedName>
</protein>
<evidence type="ECO:0000313" key="1">
    <source>
        <dbReference type="EMBL" id="RPA75561.1"/>
    </source>
</evidence>
<proteinExistence type="predicted"/>
<gene>
    <name evidence="1" type="ORF">BJ508DRAFT_418045</name>
</gene>
<dbReference type="Proteomes" id="UP000275078">
    <property type="component" value="Unassembled WGS sequence"/>
</dbReference>
<reference evidence="1 2" key="1">
    <citation type="journal article" date="2018" name="Nat. Ecol. Evol.">
        <title>Pezizomycetes genomes reveal the molecular basis of ectomycorrhizal truffle lifestyle.</title>
        <authorList>
            <person name="Murat C."/>
            <person name="Payen T."/>
            <person name="Noel B."/>
            <person name="Kuo A."/>
            <person name="Morin E."/>
            <person name="Chen J."/>
            <person name="Kohler A."/>
            <person name="Krizsan K."/>
            <person name="Balestrini R."/>
            <person name="Da Silva C."/>
            <person name="Montanini B."/>
            <person name="Hainaut M."/>
            <person name="Levati E."/>
            <person name="Barry K.W."/>
            <person name="Belfiori B."/>
            <person name="Cichocki N."/>
            <person name="Clum A."/>
            <person name="Dockter R.B."/>
            <person name="Fauchery L."/>
            <person name="Guy J."/>
            <person name="Iotti M."/>
            <person name="Le Tacon F."/>
            <person name="Lindquist E.A."/>
            <person name="Lipzen A."/>
            <person name="Malagnac F."/>
            <person name="Mello A."/>
            <person name="Molinier V."/>
            <person name="Miyauchi S."/>
            <person name="Poulain J."/>
            <person name="Riccioni C."/>
            <person name="Rubini A."/>
            <person name="Sitrit Y."/>
            <person name="Splivallo R."/>
            <person name="Traeger S."/>
            <person name="Wang M."/>
            <person name="Zifcakova L."/>
            <person name="Wipf D."/>
            <person name="Zambonelli A."/>
            <person name="Paolocci F."/>
            <person name="Nowrousian M."/>
            <person name="Ottonello S."/>
            <person name="Baldrian P."/>
            <person name="Spatafora J.W."/>
            <person name="Henrissat B."/>
            <person name="Nagy L.G."/>
            <person name="Aury J.M."/>
            <person name="Wincker P."/>
            <person name="Grigoriev I.V."/>
            <person name="Bonfante P."/>
            <person name="Martin F.M."/>
        </authorList>
    </citation>
    <scope>NUCLEOTIDE SEQUENCE [LARGE SCALE GENOMIC DNA]</scope>
    <source>
        <strain evidence="1 2">RN42</strain>
    </source>
</reference>
<accession>A0A3N4HU96</accession>